<dbReference type="EMBL" id="LAZR01011177">
    <property type="protein sequence ID" value="KKM63017.1"/>
    <property type="molecule type" value="Genomic_DNA"/>
</dbReference>
<accession>A0A0F9M173</accession>
<proteinExistence type="predicted"/>
<comment type="caution">
    <text evidence="1">The sequence shown here is derived from an EMBL/GenBank/DDBJ whole genome shotgun (WGS) entry which is preliminary data.</text>
</comment>
<protein>
    <submittedName>
        <fullName evidence="1">Uncharacterized protein</fullName>
    </submittedName>
</protein>
<name>A0A0F9M173_9ZZZZ</name>
<gene>
    <name evidence="1" type="ORF">LCGC14_1515710</name>
</gene>
<organism evidence="1">
    <name type="scientific">marine sediment metagenome</name>
    <dbReference type="NCBI Taxonomy" id="412755"/>
    <lineage>
        <taxon>unclassified sequences</taxon>
        <taxon>metagenomes</taxon>
        <taxon>ecological metagenomes</taxon>
    </lineage>
</organism>
<reference evidence="1" key="1">
    <citation type="journal article" date="2015" name="Nature">
        <title>Complex archaea that bridge the gap between prokaryotes and eukaryotes.</title>
        <authorList>
            <person name="Spang A."/>
            <person name="Saw J.H."/>
            <person name="Jorgensen S.L."/>
            <person name="Zaremba-Niedzwiedzka K."/>
            <person name="Martijn J."/>
            <person name="Lind A.E."/>
            <person name="van Eijk R."/>
            <person name="Schleper C."/>
            <person name="Guy L."/>
            <person name="Ettema T.J."/>
        </authorList>
    </citation>
    <scope>NUCLEOTIDE SEQUENCE</scope>
</reference>
<dbReference type="AlphaFoldDB" id="A0A0F9M173"/>
<sequence length="148" mass="17014">MLKCVVCKTNEATQEHHISYDPDLTIDICVPCHDSTHKGHGVGRGRGQKKQLSKRGIFDFIDRSYRPSGIKGTLTFVEERENDFHYYIMSHATGEELEWLICPNKTTELECTGSYFYIYGERSTGRVYGRCPFCGYDFEIRGIINAKE</sequence>
<evidence type="ECO:0000313" key="1">
    <source>
        <dbReference type="EMBL" id="KKM63017.1"/>
    </source>
</evidence>